<gene>
    <name evidence="6" type="ORF">ACETAC_05160</name>
</gene>
<evidence type="ECO:0000313" key="7">
    <source>
        <dbReference type="Proteomes" id="UP000671913"/>
    </source>
</evidence>
<feature type="domain" description="Putative zinc-finger" evidence="5">
    <location>
        <begin position="8"/>
        <end position="35"/>
    </location>
</feature>
<keyword evidence="3" id="KW-1133">Transmembrane helix</keyword>
<dbReference type="Proteomes" id="UP000671913">
    <property type="component" value="Chromosome"/>
</dbReference>
<dbReference type="Pfam" id="PF13490">
    <property type="entry name" value="zf-HC2"/>
    <property type="match status" value="1"/>
</dbReference>
<comment type="similarity">
    <text evidence="1">Belongs to the zinc-associated anti-sigma factor (ZAS) superfamily. Anti-sigma-W factor family.</text>
</comment>
<dbReference type="Gene3D" id="1.10.10.1320">
    <property type="entry name" value="Anti-sigma factor, zinc-finger domain"/>
    <property type="match status" value="1"/>
</dbReference>
<keyword evidence="7" id="KW-1185">Reference proteome</keyword>
<accession>A0A975AXC9</accession>
<evidence type="ECO:0000256" key="1">
    <source>
        <dbReference type="ARBA" id="ARBA00024353"/>
    </source>
</evidence>
<evidence type="ECO:0000259" key="5">
    <source>
        <dbReference type="Pfam" id="PF13490"/>
    </source>
</evidence>
<evidence type="ECO:0000256" key="2">
    <source>
        <dbReference type="ARBA" id="ARBA00024438"/>
    </source>
</evidence>
<dbReference type="RefSeq" id="WP_284680978.1">
    <property type="nucleotide sequence ID" value="NZ_CP060096.1"/>
</dbReference>
<name>A0A975AXC9_9THEO</name>
<feature type="domain" description="DUF2275" evidence="4">
    <location>
        <begin position="54"/>
        <end position="238"/>
    </location>
</feature>
<evidence type="ECO:0000256" key="3">
    <source>
        <dbReference type="SAM" id="Phobius"/>
    </source>
</evidence>
<dbReference type="AlphaFoldDB" id="A0A975AXC9"/>
<evidence type="ECO:0000259" key="4">
    <source>
        <dbReference type="Pfam" id="PF10039"/>
    </source>
</evidence>
<organism evidence="6 7">
    <name type="scientific">Aceticella autotrophica</name>
    <dbReference type="NCBI Taxonomy" id="2755338"/>
    <lineage>
        <taxon>Bacteria</taxon>
        <taxon>Bacillati</taxon>
        <taxon>Bacillota</taxon>
        <taxon>Clostridia</taxon>
        <taxon>Thermoanaerobacterales</taxon>
        <taxon>Thermoanaerobacteraceae</taxon>
        <taxon>Aceticella</taxon>
    </lineage>
</organism>
<dbReference type="KEGG" id="aaut:ACETAC_05160"/>
<keyword evidence="3" id="KW-0472">Membrane</keyword>
<proteinExistence type="inferred from homology"/>
<dbReference type="Pfam" id="PF10039">
    <property type="entry name" value="DUF2275"/>
    <property type="match status" value="1"/>
</dbReference>
<keyword evidence="3" id="KW-0812">Transmembrane</keyword>
<dbReference type="InterPro" id="IPR027383">
    <property type="entry name" value="Znf_put"/>
</dbReference>
<dbReference type="EMBL" id="CP060096">
    <property type="protein sequence ID" value="QSZ28235.1"/>
    <property type="molecule type" value="Genomic_DNA"/>
</dbReference>
<feature type="transmembrane region" description="Helical" evidence="3">
    <location>
        <begin position="89"/>
        <end position="108"/>
    </location>
</feature>
<protein>
    <recommendedName>
        <fullName evidence="2">Anti-sigma-W factor RsiW</fullName>
    </recommendedName>
</protein>
<reference evidence="6" key="1">
    <citation type="submission" date="2020-08" db="EMBL/GenBank/DDBJ databases">
        <title>Genomic insights into the carbon and energy metabolism of the first obligate autotrophic acetogenic bacterium Aceticella autotrophica gen. nov., sp. nov.</title>
        <authorList>
            <person name="Toshchakov S.V."/>
            <person name="Elcheninov A.G."/>
            <person name="Kublanov I.V."/>
            <person name="Frolov E.N."/>
            <person name="Lebedinsky A.V."/>
        </authorList>
    </citation>
    <scope>NUCLEOTIDE SEQUENCE</scope>
    <source>
        <strain evidence="6">3443-3Ac</strain>
    </source>
</reference>
<dbReference type="InterPro" id="IPR018734">
    <property type="entry name" value="DUF2275"/>
</dbReference>
<evidence type="ECO:0000313" key="6">
    <source>
        <dbReference type="EMBL" id="QSZ28235.1"/>
    </source>
</evidence>
<sequence>MCYGEGTLQAYLDNELDEITAIKVEEHLKTCNTCREKLEHLKSINEFTSKTLNKSNIDLNEAWATLNEKLNKNNNKGGMFAMFTKYKKSIAAALIVAFIGASAFFPPLKNAEAKILNLLRLKKMQVVTITPEDIRQIQNEFYKRDMKNIDLKEYGDIKVSGNQEGYSIPPNEIDKLKSDVNYQFKLPTDKNYEIKHIYVEKVNSLEFILNVNKTNELIKAFGGTHLLPSELDKKPVVLEIGKGISISMEGKSAVNGEKVYVNLSLAPIPKVTVPEGVDVDKVIDALTNLPFLPENLKKQIANANWKETMPLPMMTSDVNIKEVDIRGNKGILAASKGLSDYVHLLWTEDGILYELNIYREYKDGTPVTPTNAPEITKENANILLQIANSMR</sequence>
<dbReference type="InterPro" id="IPR041916">
    <property type="entry name" value="Anti_sigma_zinc_sf"/>
</dbReference>